<gene>
    <name evidence="1" type="ORF">V8G54_012061</name>
</gene>
<sequence>MTNNKKKTIGVVNKSPKWSEKFNEMTNFNDVNVAQSLPPRPRVTRLIPSAPAGAAAAASFNFNAYEYYWRTNSAPSKAPMAAIDTVRRFPVNTALRGSSRSTTWRERKS</sequence>
<name>A0AAQ3NRI4_VIGMU</name>
<proteinExistence type="predicted"/>
<dbReference type="Proteomes" id="UP001374535">
    <property type="component" value="Chromosome 4"/>
</dbReference>
<evidence type="ECO:0000313" key="1">
    <source>
        <dbReference type="EMBL" id="WVZ14495.1"/>
    </source>
</evidence>
<accession>A0AAQ3NRI4</accession>
<keyword evidence="2" id="KW-1185">Reference proteome</keyword>
<protein>
    <submittedName>
        <fullName evidence="1">Uncharacterized protein</fullName>
    </submittedName>
</protein>
<dbReference type="AlphaFoldDB" id="A0AAQ3NRI4"/>
<organism evidence="1 2">
    <name type="scientific">Vigna mungo</name>
    <name type="common">Black gram</name>
    <name type="synonym">Phaseolus mungo</name>
    <dbReference type="NCBI Taxonomy" id="3915"/>
    <lineage>
        <taxon>Eukaryota</taxon>
        <taxon>Viridiplantae</taxon>
        <taxon>Streptophyta</taxon>
        <taxon>Embryophyta</taxon>
        <taxon>Tracheophyta</taxon>
        <taxon>Spermatophyta</taxon>
        <taxon>Magnoliopsida</taxon>
        <taxon>eudicotyledons</taxon>
        <taxon>Gunneridae</taxon>
        <taxon>Pentapetalae</taxon>
        <taxon>rosids</taxon>
        <taxon>fabids</taxon>
        <taxon>Fabales</taxon>
        <taxon>Fabaceae</taxon>
        <taxon>Papilionoideae</taxon>
        <taxon>50 kb inversion clade</taxon>
        <taxon>NPAAA clade</taxon>
        <taxon>indigoferoid/millettioid clade</taxon>
        <taxon>Phaseoleae</taxon>
        <taxon>Vigna</taxon>
    </lineage>
</organism>
<dbReference type="EMBL" id="CP144697">
    <property type="protein sequence ID" value="WVZ14495.1"/>
    <property type="molecule type" value="Genomic_DNA"/>
</dbReference>
<reference evidence="1 2" key="1">
    <citation type="journal article" date="2023" name="Life. Sci Alliance">
        <title>Evolutionary insights into 3D genome organization and epigenetic landscape of Vigna mungo.</title>
        <authorList>
            <person name="Junaid A."/>
            <person name="Singh B."/>
            <person name="Bhatia S."/>
        </authorList>
    </citation>
    <scope>NUCLEOTIDE SEQUENCE [LARGE SCALE GENOMIC DNA]</scope>
    <source>
        <strain evidence="1">Urdbean</strain>
    </source>
</reference>
<evidence type="ECO:0000313" key="2">
    <source>
        <dbReference type="Proteomes" id="UP001374535"/>
    </source>
</evidence>